<dbReference type="Pfam" id="PF19572">
    <property type="entry name" value="PorV"/>
    <property type="match status" value="1"/>
</dbReference>
<dbReference type="InterPro" id="IPR045741">
    <property type="entry name" value="PorV"/>
</dbReference>
<dbReference type="EMBL" id="JBHRYQ010000001">
    <property type="protein sequence ID" value="MFC3811484.1"/>
    <property type="molecule type" value="Genomic_DNA"/>
</dbReference>
<dbReference type="Proteomes" id="UP001595616">
    <property type="component" value="Unassembled WGS sequence"/>
</dbReference>
<dbReference type="NCBIfam" id="NF033709">
    <property type="entry name" value="PorV_fam"/>
    <property type="match status" value="1"/>
</dbReference>
<feature type="domain" description="Type IX secretion system protein PorV" evidence="1">
    <location>
        <begin position="41"/>
        <end position="280"/>
    </location>
</feature>
<evidence type="ECO:0000313" key="3">
    <source>
        <dbReference type="Proteomes" id="UP001595616"/>
    </source>
</evidence>
<organism evidence="2 3">
    <name type="scientific">Lacihabitans lacunae</name>
    <dbReference type="NCBI Taxonomy" id="1028214"/>
    <lineage>
        <taxon>Bacteria</taxon>
        <taxon>Pseudomonadati</taxon>
        <taxon>Bacteroidota</taxon>
        <taxon>Cytophagia</taxon>
        <taxon>Cytophagales</taxon>
        <taxon>Leadbetterellaceae</taxon>
        <taxon>Lacihabitans</taxon>
    </lineage>
</organism>
<dbReference type="Gene3D" id="2.40.160.60">
    <property type="entry name" value="Outer membrane protein transport protein (OMPP1/FadL/TodX)"/>
    <property type="match status" value="1"/>
</dbReference>
<protein>
    <submittedName>
        <fullName evidence="2">Type IX secretion system outer membrane channel protein PorV</fullName>
    </submittedName>
</protein>
<dbReference type="InterPro" id="IPR047799">
    <property type="entry name" value="T9SS_OM_PorV"/>
</dbReference>
<reference evidence="3" key="1">
    <citation type="journal article" date="2019" name="Int. J. Syst. Evol. Microbiol.">
        <title>The Global Catalogue of Microorganisms (GCM) 10K type strain sequencing project: providing services to taxonomists for standard genome sequencing and annotation.</title>
        <authorList>
            <consortium name="The Broad Institute Genomics Platform"/>
            <consortium name="The Broad Institute Genome Sequencing Center for Infectious Disease"/>
            <person name="Wu L."/>
            <person name="Ma J."/>
        </authorList>
    </citation>
    <scope>NUCLEOTIDE SEQUENCE [LARGE SCALE GENOMIC DNA]</scope>
    <source>
        <strain evidence="3">CECT 7956</strain>
    </source>
</reference>
<dbReference type="RefSeq" id="WP_379838322.1">
    <property type="nucleotide sequence ID" value="NZ_JBHRYQ010000001.1"/>
</dbReference>
<sequence length="402" mass="44660">MNPEIMFFDIRLNIPFMKKSNIAFLIFLSSLPFFVQAQSITKDYKVVTSAVPFLTISPDSKAAALGDAGVASNPDANSIYWNTSKLAFAPNKYGASFSYAPWLRDLVQDMGLMNLSGYYKISDKQALTMGLTYFDQGLIQFTNSNGDDLDRFHSREMSFTAGIAQKLSSDFSMGLNLKYINSNLVGSNVVNGTAGKPGQTAAIDLGIYYNKNRPSDSDHKTDFSYGLWLQNLGGKVNYGFGEYFIPANLKVGTQISHKPDEHNTFRFLVDFNKLLVPTPQGDRSELDLAVLPSIIGSFNDAPGGMAEELREVMASIGAEYNYDEMVALRAGYFYESRSKGDRKYFTTGIGVKLKDTYNIDLAYLIPAKTGNPLANTWRITLNFAMPYSLLKSRQNANLEDEE</sequence>
<proteinExistence type="predicted"/>
<evidence type="ECO:0000259" key="1">
    <source>
        <dbReference type="Pfam" id="PF19572"/>
    </source>
</evidence>
<keyword evidence="3" id="KW-1185">Reference proteome</keyword>
<evidence type="ECO:0000313" key="2">
    <source>
        <dbReference type="EMBL" id="MFC3811484.1"/>
    </source>
</evidence>
<name>A0ABV7YW94_9BACT</name>
<comment type="caution">
    <text evidence="2">The sequence shown here is derived from an EMBL/GenBank/DDBJ whole genome shotgun (WGS) entry which is preliminary data.</text>
</comment>
<dbReference type="NCBIfam" id="NF033710">
    <property type="entry name" value="T9SS_OM_PorV"/>
    <property type="match status" value="1"/>
</dbReference>
<gene>
    <name evidence="2" type="primary">porV</name>
    <name evidence="2" type="ORF">ACFOOI_12535</name>
</gene>
<accession>A0ABV7YW94</accession>